<dbReference type="EC" id="5.4.3.8" evidence="8"/>
<feature type="modified residue" description="N6-(pyridoxal phosphate)lysine" evidence="8">
    <location>
        <position position="275"/>
    </location>
</feature>
<dbReference type="Proteomes" id="UP001596507">
    <property type="component" value="Unassembled WGS sequence"/>
</dbReference>
<proteinExistence type="inferred from homology"/>
<evidence type="ECO:0000256" key="6">
    <source>
        <dbReference type="ARBA" id="ARBA00023235"/>
    </source>
</evidence>
<evidence type="ECO:0000256" key="5">
    <source>
        <dbReference type="ARBA" id="ARBA00022898"/>
    </source>
</evidence>
<keyword evidence="6 8" id="KW-0413">Isomerase</keyword>
<comment type="pathway">
    <text evidence="3">Porphyrin-containing compound metabolism; protoporphyrin-IX biosynthesis; 5-aminolevulinate from L-glutamyl-tRNA(Glu): step 2/2.</text>
</comment>
<comment type="caution">
    <text evidence="9">The sequence shown here is derived from an EMBL/GenBank/DDBJ whole genome shotgun (WGS) entry which is preliminary data.</text>
</comment>
<evidence type="ECO:0000256" key="3">
    <source>
        <dbReference type="ARBA" id="ARBA00004819"/>
    </source>
</evidence>
<comment type="cofactor">
    <cofactor evidence="2 8">
        <name>pyridoxal 5'-phosphate</name>
        <dbReference type="ChEBI" id="CHEBI:597326"/>
    </cofactor>
</comment>
<comment type="subunit">
    <text evidence="8">Homodimer.</text>
</comment>
<dbReference type="InterPro" id="IPR015422">
    <property type="entry name" value="PyrdxlP-dep_Trfase_small"/>
</dbReference>
<dbReference type="PANTHER" id="PTHR43713">
    <property type="entry name" value="GLUTAMATE-1-SEMIALDEHYDE 2,1-AMINOMUTASE"/>
    <property type="match status" value="1"/>
</dbReference>
<protein>
    <recommendedName>
        <fullName evidence="8">Glutamate-1-semialdehyde 2,1-aminomutase</fullName>
        <shortName evidence="8">GSA</shortName>
        <ecNumber evidence="8">5.4.3.8</ecNumber>
    </recommendedName>
    <alternativeName>
        <fullName evidence="8">Glutamate-1-semialdehyde aminotransferase</fullName>
        <shortName evidence="8">GSA-AT</shortName>
    </alternativeName>
</protein>
<dbReference type="Gene3D" id="3.90.1150.10">
    <property type="entry name" value="Aspartate Aminotransferase, domain 1"/>
    <property type="match status" value="1"/>
</dbReference>
<comment type="subcellular location">
    <subcellularLocation>
        <location evidence="8">Cytoplasm</location>
    </subcellularLocation>
</comment>
<dbReference type="Gene3D" id="3.40.640.10">
    <property type="entry name" value="Type I PLP-dependent aspartate aminotransferase-like (Major domain)"/>
    <property type="match status" value="1"/>
</dbReference>
<evidence type="ECO:0000256" key="4">
    <source>
        <dbReference type="ARBA" id="ARBA00008981"/>
    </source>
</evidence>
<dbReference type="HAMAP" id="MF_00375">
    <property type="entry name" value="HemL_aminotrans_3"/>
    <property type="match status" value="1"/>
</dbReference>
<dbReference type="InterPro" id="IPR004639">
    <property type="entry name" value="4pyrrol_synth_GluAld_NH2Trfase"/>
</dbReference>
<keyword evidence="8" id="KW-0963">Cytoplasm</keyword>
<evidence type="ECO:0000256" key="2">
    <source>
        <dbReference type="ARBA" id="ARBA00001933"/>
    </source>
</evidence>
<gene>
    <name evidence="8" type="primary">hemL</name>
    <name evidence="9" type="ORF">ACFQRL_07330</name>
</gene>
<comment type="similarity">
    <text evidence="4 8">Belongs to the class-III pyridoxal-phosphate-dependent aminotransferase family. HemL subfamily.</text>
</comment>
<keyword evidence="5 8" id="KW-0663">Pyridoxal phosphate</keyword>
<organism evidence="9 10">
    <name type="scientific">Microbacterium fluvii</name>
    <dbReference type="NCBI Taxonomy" id="415215"/>
    <lineage>
        <taxon>Bacteria</taxon>
        <taxon>Bacillati</taxon>
        <taxon>Actinomycetota</taxon>
        <taxon>Actinomycetes</taxon>
        <taxon>Micrococcales</taxon>
        <taxon>Microbacteriaceae</taxon>
        <taxon>Microbacterium</taxon>
    </lineage>
</organism>
<evidence type="ECO:0000313" key="9">
    <source>
        <dbReference type="EMBL" id="MFC7268764.1"/>
    </source>
</evidence>
<reference evidence="10" key="1">
    <citation type="journal article" date="2019" name="Int. J. Syst. Evol. Microbiol.">
        <title>The Global Catalogue of Microorganisms (GCM) 10K type strain sequencing project: providing services to taxonomists for standard genome sequencing and annotation.</title>
        <authorList>
            <consortium name="The Broad Institute Genomics Platform"/>
            <consortium name="The Broad Institute Genome Sequencing Center for Infectious Disease"/>
            <person name="Wu L."/>
            <person name="Ma J."/>
        </authorList>
    </citation>
    <scope>NUCLEOTIDE SEQUENCE [LARGE SCALE GENOMIC DNA]</scope>
    <source>
        <strain evidence="10">CGMCC 1.15772</strain>
    </source>
</reference>
<name>A0ABW2HD47_9MICO</name>
<dbReference type="InterPro" id="IPR015421">
    <property type="entry name" value="PyrdxlP-dep_Trfase_major"/>
</dbReference>
<evidence type="ECO:0000256" key="1">
    <source>
        <dbReference type="ARBA" id="ARBA00001579"/>
    </source>
</evidence>
<evidence type="ECO:0000256" key="8">
    <source>
        <dbReference type="HAMAP-Rule" id="MF_00375"/>
    </source>
</evidence>
<dbReference type="SUPFAM" id="SSF53383">
    <property type="entry name" value="PLP-dependent transferases"/>
    <property type="match status" value="1"/>
</dbReference>
<evidence type="ECO:0000256" key="7">
    <source>
        <dbReference type="ARBA" id="ARBA00023244"/>
    </source>
</evidence>
<evidence type="ECO:0000313" key="10">
    <source>
        <dbReference type="Proteomes" id="UP001596507"/>
    </source>
</evidence>
<dbReference type="PANTHER" id="PTHR43713:SF3">
    <property type="entry name" value="GLUTAMATE-1-SEMIALDEHYDE 2,1-AMINOMUTASE 1, CHLOROPLASTIC-RELATED"/>
    <property type="match status" value="1"/>
</dbReference>
<dbReference type="GO" id="GO:0042286">
    <property type="term" value="F:glutamate-1-semialdehyde 2,1-aminomutase activity"/>
    <property type="evidence" value="ECO:0007669"/>
    <property type="project" value="UniProtKB-EC"/>
</dbReference>
<dbReference type="Pfam" id="PF00202">
    <property type="entry name" value="Aminotran_3"/>
    <property type="match status" value="1"/>
</dbReference>
<accession>A0ABW2HD47</accession>
<dbReference type="NCBIfam" id="NF000818">
    <property type="entry name" value="PRK00062.1"/>
    <property type="match status" value="1"/>
</dbReference>
<keyword evidence="10" id="KW-1185">Reference proteome</keyword>
<dbReference type="InterPro" id="IPR015424">
    <property type="entry name" value="PyrdxlP-dep_Trfase"/>
</dbReference>
<dbReference type="InterPro" id="IPR005814">
    <property type="entry name" value="Aminotrans_3"/>
</dbReference>
<dbReference type="RefSeq" id="WP_262873639.1">
    <property type="nucleotide sequence ID" value="NZ_BAABKW010000002.1"/>
</dbReference>
<dbReference type="EMBL" id="JBHTBE010000001">
    <property type="protein sequence ID" value="MFC7268764.1"/>
    <property type="molecule type" value="Genomic_DNA"/>
</dbReference>
<comment type="catalytic activity">
    <reaction evidence="1 8">
        <text>(S)-4-amino-5-oxopentanoate = 5-aminolevulinate</text>
        <dbReference type="Rhea" id="RHEA:14265"/>
        <dbReference type="ChEBI" id="CHEBI:57501"/>
        <dbReference type="ChEBI" id="CHEBI:356416"/>
        <dbReference type="EC" id="5.4.3.8"/>
    </reaction>
</comment>
<sequence length="440" mass="44785">MTSNEQAAARARAVIPGGVNSPVRAFGSVGGTPLSIVSASGATVRDVTGRDYVDLVASWGPALLGHAHPEVVAAVQQAAARGLSFGASTPGETELAELVIDRLQTGRRAEIERLRLVSTGTEATMTAIRLARGATGRDVIIKFAGHYHGHSDGLLAESGSGVATLGLPGSAGVPADIAGLTLVLPYNDRAAVEAAFAAHPGRIAAIIAEAAGANAGVLAPDEGFNAFLVDTAHAHGALFILDEVLTGFRVGSAGWWGLEQQAGQRWTPDLVTFGKVIGGGMPLAAIGGRAEIMDLLAPLGPVYQAGTLSGNPLAVAAGIATLRLADAEVYRRVDAAASAVADAAHAALAAEGVAHTISRAGSLFSIAFRADPVRTYADAKAQEAWRYAPFFHAMLAEGVALPPSVFEAWFLTAAHDESALERIRAALPVAATAAASATAP</sequence>
<keyword evidence="7 8" id="KW-0627">Porphyrin biosynthesis</keyword>